<dbReference type="InterPro" id="IPR000617">
    <property type="entry name" value="Napin/2SS/CON"/>
</dbReference>
<dbReference type="Proteomes" id="UP000826271">
    <property type="component" value="Unassembled WGS sequence"/>
</dbReference>
<dbReference type="SUPFAM" id="SSF47699">
    <property type="entry name" value="Bifunctional inhibitor/lipid-transfer protein/seed storage 2S albumin"/>
    <property type="match status" value="1"/>
</dbReference>
<keyword evidence="5" id="KW-0732">Signal</keyword>
<keyword evidence="8" id="KW-1185">Reference proteome</keyword>
<name>A0AAV6XT35_9LAMI</name>
<dbReference type="PANTHER" id="PTHR35496">
    <property type="entry name" value="2S SEED STORAGE PROTEIN 1-RELATED"/>
    <property type="match status" value="1"/>
</dbReference>
<proteinExistence type="inferred from homology"/>
<dbReference type="AlphaFoldDB" id="A0AAV6XT35"/>
<evidence type="ECO:0000256" key="1">
    <source>
        <dbReference type="ARBA" id="ARBA00008262"/>
    </source>
</evidence>
<dbReference type="Gene3D" id="1.10.110.10">
    <property type="entry name" value="Plant lipid-transfer and hydrophobic proteins"/>
    <property type="match status" value="1"/>
</dbReference>
<evidence type="ECO:0000259" key="6">
    <source>
        <dbReference type="SMART" id="SM00499"/>
    </source>
</evidence>
<keyword evidence="2" id="KW-0758">Storage protein</keyword>
<sequence length="154" mass="17891">MAKLVIFAALFAALVAVASATTYTTVVTTTMDEVNPRQSCQQEIKRQRMQHCMQWMMQMGGRSYETPFLRSAVANPRYQEEHLQECCEEMGNIRSECRCDAIKQMVMKQQEQMEEEMQEMMRRKAESLPRMCKWQSPTECPPPPLAGRRLHPPN</sequence>
<reference evidence="7" key="1">
    <citation type="submission" date="2019-10" db="EMBL/GenBank/DDBJ databases">
        <authorList>
            <person name="Zhang R."/>
            <person name="Pan Y."/>
            <person name="Wang J."/>
            <person name="Ma R."/>
            <person name="Yu S."/>
        </authorList>
    </citation>
    <scope>NUCLEOTIDE SEQUENCE</scope>
    <source>
        <strain evidence="7">LA-IB0</strain>
        <tissue evidence="7">Leaf</tissue>
    </source>
</reference>
<keyword evidence="3" id="KW-0708">Seed storage protein</keyword>
<feature type="domain" description="Bifunctional inhibitor/plant lipid transfer protein/seed storage helical" evidence="6">
    <location>
        <begin position="52"/>
        <end position="140"/>
    </location>
</feature>
<comment type="caution">
    <text evidence="7">The sequence shown here is derived from an EMBL/GenBank/DDBJ whole genome shotgun (WGS) entry which is preliminary data.</text>
</comment>
<dbReference type="GO" id="GO:0045735">
    <property type="term" value="F:nutrient reservoir activity"/>
    <property type="evidence" value="ECO:0007669"/>
    <property type="project" value="UniProtKB-KW"/>
</dbReference>
<gene>
    <name evidence="7" type="ORF">BUALT_Bualt03G0121300</name>
</gene>
<organism evidence="7 8">
    <name type="scientific">Buddleja alternifolia</name>
    <dbReference type="NCBI Taxonomy" id="168488"/>
    <lineage>
        <taxon>Eukaryota</taxon>
        <taxon>Viridiplantae</taxon>
        <taxon>Streptophyta</taxon>
        <taxon>Embryophyta</taxon>
        <taxon>Tracheophyta</taxon>
        <taxon>Spermatophyta</taxon>
        <taxon>Magnoliopsida</taxon>
        <taxon>eudicotyledons</taxon>
        <taxon>Gunneridae</taxon>
        <taxon>Pentapetalae</taxon>
        <taxon>asterids</taxon>
        <taxon>lamiids</taxon>
        <taxon>Lamiales</taxon>
        <taxon>Scrophulariaceae</taxon>
        <taxon>Buddlejeae</taxon>
        <taxon>Buddleja</taxon>
    </lineage>
</organism>
<evidence type="ECO:0000256" key="5">
    <source>
        <dbReference type="SAM" id="SignalP"/>
    </source>
</evidence>
<dbReference type="PANTHER" id="PTHR35496:SF4">
    <property type="entry name" value="2S SULFUR-RICH SEED STORAGE PROTEIN 2-LIKE"/>
    <property type="match status" value="1"/>
</dbReference>
<evidence type="ECO:0000313" key="8">
    <source>
        <dbReference type="Proteomes" id="UP000826271"/>
    </source>
</evidence>
<feature type="region of interest" description="Disordered" evidence="4">
    <location>
        <begin position="123"/>
        <end position="154"/>
    </location>
</feature>
<dbReference type="InterPro" id="IPR016140">
    <property type="entry name" value="Bifunc_inhib/LTP/seed_store"/>
</dbReference>
<feature type="chain" id="PRO_5043406332" description="Bifunctional inhibitor/plant lipid transfer protein/seed storage helical domain-containing protein" evidence="5">
    <location>
        <begin position="21"/>
        <end position="154"/>
    </location>
</feature>
<dbReference type="EMBL" id="WHWC01000003">
    <property type="protein sequence ID" value="KAG8386171.1"/>
    <property type="molecule type" value="Genomic_DNA"/>
</dbReference>
<evidence type="ECO:0000256" key="3">
    <source>
        <dbReference type="ARBA" id="ARBA00023129"/>
    </source>
</evidence>
<evidence type="ECO:0000313" key="7">
    <source>
        <dbReference type="EMBL" id="KAG8386171.1"/>
    </source>
</evidence>
<comment type="similarity">
    <text evidence="1">Belongs to the 2S seed storage albumins family.</text>
</comment>
<evidence type="ECO:0000256" key="4">
    <source>
        <dbReference type="SAM" id="MobiDB-lite"/>
    </source>
</evidence>
<protein>
    <recommendedName>
        <fullName evidence="6">Bifunctional inhibitor/plant lipid transfer protein/seed storage helical domain-containing protein</fullName>
    </recommendedName>
</protein>
<dbReference type="Pfam" id="PF00234">
    <property type="entry name" value="Tryp_alpha_amyl"/>
    <property type="match status" value="1"/>
</dbReference>
<dbReference type="SMART" id="SM00499">
    <property type="entry name" value="AAI"/>
    <property type="match status" value="1"/>
</dbReference>
<accession>A0AAV6XT35</accession>
<feature type="signal peptide" evidence="5">
    <location>
        <begin position="1"/>
        <end position="20"/>
    </location>
</feature>
<evidence type="ECO:0000256" key="2">
    <source>
        <dbReference type="ARBA" id="ARBA00022761"/>
    </source>
</evidence>
<dbReference type="InterPro" id="IPR036312">
    <property type="entry name" value="Bifun_inhib/LTP/seed_sf"/>
</dbReference>